<protein>
    <submittedName>
        <fullName evidence="2">Uncharacterized protein</fullName>
    </submittedName>
</protein>
<accession>A0A4Q7ZKX9</accession>
<name>A0A4Q7ZKX9_9ACTN</name>
<comment type="caution">
    <text evidence="2">The sequence shown here is derived from an EMBL/GenBank/DDBJ whole genome shotgun (WGS) entry which is preliminary data.</text>
</comment>
<dbReference type="EMBL" id="SHKY01000001">
    <property type="protein sequence ID" value="RZU51602.1"/>
    <property type="molecule type" value="Genomic_DNA"/>
</dbReference>
<dbReference type="AlphaFoldDB" id="A0A4Q7ZKX9"/>
<keyword evidence="1" id="KW-0472">Membrane</keyword>
<keyword evidence="1" id="KW-1133">Transmembrane helix</keyword>
<dbReference type="Proteomes" id="UP000292564">
    <property type="component" value="Unassembled WGS sequence"/>
</dbReference>
<organism evidence="2 3">
    <name type="scientific">Krasilnikovia cinnamomea</name>
    <dbReference type="NCBI Taxonomy" id="349313"/>
    <lineage>
        <taxon>Bacteria</taxon>
        <taxon>Bacillati</taxon>
        <taxon>Actinomycetota</taxon>
        <taxon>Actinomycetes</taxon>
        <taxon>Micromonosporales</taxon>
        <taxon>Micromonosporaceae</taxon>
        <taxon>Krasilnikovia</taxon>
    </lineage>
</organism>
<reference evidence="2 3" key="1">
    <citation type="submission" date="2019-02" db="EMBL/GenBank/DDBJ databases">
        <title>Sequencing the genomes of 1000 actinobacteria strains.</title>
        <authorList>
            <person name="Klenk H.-P."/>
        </authorList>
    </citation>
    <scope>NUCLEOTIDE SEQUENCE [LARGE SCALE GENOMIC DNA]</scope>
    <source>
        <strain evidence="2 3">DSM 45162</strain>
    </source>
</reference>
<proteinExistence type="predicted"/>
<sequence length="278" mass="29182">MQPHQSVVPEGWPRVKRNLLIVSGTAVMAVVTVGLVLGAGQAVASGDLLTAGLLAAGALVLGHAAGFGLSVSRHPRRGGPVPYLGVTEQGVPGLAFRYAGAPCYWFLGMLTVGAVAALGIAVVLAVGGGMAGWIVGGLLAAGAVFVGWFIVVALRLMPGRLVLTPDGVYHRALTFEYYVPWFAVYEVVAADTDHPMIVVKAHPSDGTRLHRPAGRLGGAVEAEYLPFLVVRAYWLRGNTVRAYQALDHYFRNPDRRSELSSAQPLGVFGSDSSTSGGR</sequence>
<feature type="transmembrane region" description="Helical" evidence="1">
    <location>
        <begin position="20"/>
        <end position="42"/>
    </location>
</feature>
<evidence type="ECO:0000313" key="2">
    <source>
        <dbReference type="EMBL" id="RZU51602.1"/>
    </source>
</evidence>
<evidence type="ECO:0000256" key="1">
    <source>
        <dbReference type="SAM" id="Phobius"/>
    </source>
</evidence>
<keyword evidence="1" id="KW-0812">Transmembrane</keyword>
<evidence type="ECO:0000313" key="3">
    <source>
        <dbReference type="Proteomes" id="UP000292564"/>
    </source>
</evidence>
<gene>
    <name evidence="2" type="ORF">EV385_3433</name>
</gene>
<feature type="transmembrane region" description="Helical" evidence="1">
    <location>
        <begin position="133"/>
        <end position="154"/>
    </location>
</feature>
<keyword evidence="3" id="KW-1185">Reference proteome</keyword>
<feature type="transmembrane region" description="Helical" evidence="1">
    <location>
        <begin position="104"/>
        <end position="127"/>
    </location>
</feature>
<feature type="transmembrane region" description="Helical" evidence="1">
    <location>
        <begin position="48"/>
        <end position="69"/>
    </location>
</feature>